<evidence type="ECO:0000313" key="3">
    <source>
        <dbReference type="Proteomes" id="UP000479000"/>
    </source>
</evidence>
<evidence type="ECO:0000256" key="1">
    <source>
        <dbReference type="SAM" id="MobiDB-lite"/>
    </source>
</evidence>
<evidence type="ECO:0008006" key="4">
    <source>
        <dbReference type="Google" id="ProtNLM"/>
    </source>
</evidence>
<dbReference type="EMBL" id="CADCXU010031782">
    <property type="protein sequence ID" value="CAB0017649.1"/>
    <property type="molecule type" value="Genomic_DNA"/>
</dbReference>
<feature type="region of interest" description="Disordered" evidence="1">
    <location>
        <begin position="81"/>
        <end position="109"/>
    </location>
</feature>
<accession>A0A6H5HIU0</accession>
<sequence>MPCRQSCVTTKRSYTVVVLRSTKFDLIFFSLPVDGEDGRDVTVETSGRNKKEAQVQCALEACRALDKLGVFRPSKRASQILGSDQRLRKGRTAAGRPHCQGVEGRREHE</sequence>
<dbReference type="OrthoDB" id="433755at2759"/>
<protein>
    <recommendedName>
        <fullName evidence="4">DRBM domain-containing protein</fullName>
    </recommendedName>
</protein>
<gene>
    <name evidence="2" type="ORF">NTEN_LOCUS21623</name>
</gene>
<dbReference type="Gene3D" id="3.30.160.20">
    <property type="match status" value="1"/>
</dbReference>
<evidence type="ECO:0000313" key="2">
    <source>
        <dbReference type="EMBL" id="CAB0017649.1"/>
    </source>
</evidence>
<dbReference type="SUPFAM" id="SSF54768">
    <property type="entry name" value="dsRNA-binding domain-like"/>
    <property type="match status" value="1"/>
</dbReference>
<dbReference type="AlphaFoldDB" id="A0A6H5HIU0"/>
<dbReference type="Proteomes" id="UP000479000">
    <property type="component" value="Unassembled WGS sequence"/>
</dbReference>
<organism evidence="2 3">
    <name type="scientific">Nesidiocoris tenuis</name>
    <dbReference type="NCBI Taxonomy" id="355587"/>
    <lineage>
        <taxon>Eukaryota</taxon>
        <taxon>Metazoa</taxon>
        <taxon>Ecdysozoa</taxon>
        <taxon>Arthropoda</taxon>
        <taxon>Hexapoda</taxon>
        <taxon>Insecta</taxon>
        <taxon>Pterygota</taxon>
        <taxon>Neoptera</taxon>
        <taxon>Paraneoptera</taxon>
        <taxon>Hemiptera</taxon>
        <taxon>Heteroptera</taxon>
        <taxon>Panheteroptera</taxon>
        <taxon>Cimicomorpha</taxon>
        <taxon>Miridae</taxon>
        <taxon>Dicyphina</taxon>
        <taxon>Nesidiocoris</taxon>
    </lineage>
</organism>
<keyword evidence="3" id="KW-1185">Reference proteome</keyword>
<reference evidence="2 3" key="1">
    <citation type="submission" date="2020-02" db="EMBL/GenBank/DDBJ databases">
        <authorList>
            <person name="Ferguson B K."/>
        </authorList>
    </citation>
    <scope>NUCLEOTIDE SEQUENCE [LARGE SCALE GENOMIC DNA]</scope>
</reference>
<proteinExistence type="predicted"/>
<name>A0A6H5HIU0_9HEMI</name>